<reference evidence="2 3" key="1">
    <citation type="submission" date="2014-06" db="EMBL/GenBank/DDBJ databases">
        <title>Whole Genome Sequences of Three Symbiotic Endozoicomonas Bacteria.</title>
        <authorList>
            <person name="Neave M.J."/>
            <person name="Apprill A."/>
            <person name="Voolstra C.R."/>
        </authorList>
    </citation>
    <scope>NUCLEOTIDE SEQUENCE [LARGE SCALE GENOMIC DNA]</scope>
    <source>
        <strain evidence="2 3">LMG 24815</strain>
    </source>
</reference>
<dbReference type="RefSeq" id="WP_034872754.1">
    <property type="nucleotide sequence ID" value="NZ_JOKG01000001.1"/>
</dbReference>
<evidence type="ECO:0000256" key="1">
    <source>
        <dbReference type="SAM" id="Coils"/>
    </source>
</evidence>
<evidence type="ECO:0008006" key="4">
    <source>
        <dbReference type="Google" id="ProtNLM"/>
    </source>
</evidence>
<accession>A0A081NAK3</accession>
<dbReference type="AlphaFoldDB" id="A0A081NAK3"/>
<dbReference type="EMBL" id="JOKG01000001">
    <property type="protein sequence ID" value="KEQ15476.1"/>
    <property type="molecule type" value="Genomic_DNA"/>
</dbReference>
<evidence type="ECO:0000313" key="3">
    <source>
        <dbReference type="Proteomes" id="UP000028006"/>
    </source>
</evidence>
<sequence>MDFNRLVGLRTHPSWRLLQADSAPLIISFLYKSFILTNKRSIAAEILATQLDDYLHHLRESTGENRFPRKGREYLSDWASGEQGYLRKYYPAAAVGDEPLYDLTPSTEKAIEWVSSFEHKQFVGTESRLLTVFRLLSEVARDTETDPQQRIDRLEQEKARLEREIASLKSGHVAPHDPTRVKEKFLQAEDTARQLLSDFRQVEENFRNLDRGVRERITTASSGKGQMLDDIFSEQDAISESDQGRSFKAFWTWLMSPASQDELQQTLEKVLALPEIQSLQHDELLGKIRFRLLEAGEKVNSTCAQLVEQLRRYLDDQAWLENRRIMEIVREIEQSAIAVRQSPPPDKLFTTLSLNKPAVELPMSRGLFRPAVRPVISETPEEGEADFDTSALYTQHYVDERALQARIRFALQNRKQISLAELVKLHPVEKGLSEVVAYLHIASESDHAVVNSDETEIIVWHDTGGHQKEAAMPLVIFTH</sequence>
<proteinExistence type="predicted"/>
<evidence type="ECO:0000313" key="2">
    <source>
        <dbReference type="EMBL" id="KEQ15476.1"/>
    </source>
</evidence>
<gene>
    <name evidence="2" type="ORF">GZ77_02215</name>
</gene>
<keyword evidence="1" id="KW-0175">Coiled coil</keyword>
<dbReference type="Pfam" id="PF11855">
    <property type="entry name" value="DUF3375"/>
    <property type="match status" value="1"/>
</dbReference>
<feature type="coiled-coil region" evidence="1">
    <location>
        <begin position="144"/>
        <end position="171"/>
    </location>
</feature>
<protein>
    <recommendedName>
        <fullName evidence="4">DUF3375 domain-containing protein</fullName>
    </recommendedName>
</protein>
<name>A0A081NAK3_9GAMM</name>
<dbReference type="Proteomes" id="UP000028006">
    <property type="component" value="Unassembled WGS sequence"/>
</dbReference>
<comment type="caution">
    <text evidence="2">The sequence shown here is derived from an EMBL/GenBank/DDBJ whole genome shotgun (WGS) entry which is preliminary data.</text>
</comment>
<keyword evidence="3" id="KW-1185">Reference proteome</keyword>
<dbReference type="eggNOG" id="COG4942">
    <property type="taxonomic scope" value="Bacteria"/>
</dbReference>
<dbReference type="InterPro" id="IPR021804">
    <property type="entry name" value="DUF3375"/>
</dbReference>
<organism evidence="2 3">
    <name type="scientific">Endozoicomonas montiporae</name>
    <dbReference type="NCBI Taxonomy" id="1027273"/>
    <lineage>
        <taxon>Bacteria</taxon>
        <taxon>Pseudomonadati</taxon>
        <taxon>Pseudomonadota</taxon>
        <taxon>Gammaproteobacteria</taxon>
        <taxon>Oceanospirillales</taxon>
        <taxon>Endozoicomonadaceae</taxon>
        <taxon>Endozoicomonas</taxon>
    </lineage>
</organism>